<protein>
    <submittedName>
        <fullName evidence="1">Uncharacterized protein</fullName>
    </submittedName>
</protein>
<reference evidence="1" key="2">
    <citation type="submission" date="2025-09" db="UniProtKB">
        <authorList>
            <consortium name="EnsemblPlants"/>
        </authorList>
    </citation>
    <scope>IDENTIFICATION</scope>
</reference>
<proteinExistence type="predicted"/>
<reference evidence="1" key="1">
    <citation type="submission" date="2021-05" db="EMBL/GenBank/DDBJ databases">
        <authorList>
            <person name="Scholz U."/>
            <person name="Mascher M."/>
            <person name="Fiebig A."/>
        </authorList>
    </citation>
    <scope>NUCLEOTIDE SEQUENCE [LARGE SCALE GENOMIC DNA]</scope>
</reference>
<keyword evidence="2" id="KW-1185">Reference proteome</keyword>
<organism evidence="1 2">
    <name type="scientific">Avena sativa</name>
    <name type="common">Oat</name>
    <dbReference type="NCBI Taxonomy" id="4498"/>
    <lineage>
        <taxon>Eukaryota</taxon>
        <taxon>Viridiplantae</taxon>
        <taxon>Streptophyta</taxon>
        <taxon>Embryophyta</taxon>
        <taxon>Tracheophyta</taxon>
        <taxon>Spermatophyta</taxon>
        <taxon>Magnoliopsida</taxon>
        <taxon>Liliopsida</taxon>
        <taxon>Poales</taxon>
        <taxon>Poaceae</taxon>
        <taxon>BOP clade</taxon>
        <taxon>Pooideae</taxon>
        <taxon>Poodae</taxon>
        <taxon>Poeae</taxon>
        <taxon>Poeae Chloroplast Group 1 (Aveneae type)</taxon>
        <taxon>Aveninae</taxon>
        <taxon>Avena</taxon>
    </lineage>
</organism>
<sequence length="481" mass="54766">METVEPGSPIWKKMKLEAPGGQEPPPEDEDRISHLPDVILGDIISLLPTKEGARTQILATRWRHLWRSAAPLNLDCDALRSRWSGDIPEGAVSSILSAHPGPGRRFCLNERHRPFPRSNAALVDSWLSSPALDNLQHLELHHNSSYRPSRPLRATAFRFAHTLRVATFGSCILPSQSPQFPNLKLLTLESANISDCSLQNMITECPTLECLLLHSIYGIPCVRINSCSLKSIGVRGDWFLPFYDSTEFELRELIIENAPSLVKLLNLDWIHVTVVSAPKLEILGCVSDYRGGKIRLVFGSTIIQGLHLDSMAARICTLKTLAINMQSRHSLDKVIDMLRCFPCLEKLYIKLFLKEEIICRFGSSWLPREPTLDIPLKLKKIVLYHYSGTYSEARFARFFVLNATVLESMVFLVEDRHYNKKFFAQERISLQYEKRVSKGAHYNFTTDRRCLWNVDDFKDASDLDLTDPFLRSSIGSFWQLV</sequence>
<name>A0ACD6AH35_AVESA</name>
<dbReference type="EnsemblPlants" id="AVESA.00010b.r2.7DG1385080.1">
    <property type="protein sequence ID" value="AVESA.00010b.r2.7DG1385080.1.CDS"/>
    <property type="gene ID" value="AVESA.00010b.r2.7DG1385080"/>
</dbReference>
<accession>A0ACD6AH35</accession>
<evidence type="ECO:0000313" key="2">
    <source>
        <dbReference type="Proteomes" id="UP001732700"/>
    </source>
</evidence>
<evidence type="ECO:0000313" key="1">
    <source>
        <dbReference type="EnsemblPlants" id="AVESA.00010b.r2.7DG1385080.1.CDS"/>
    </source>
</evidence>
<dbReference type="Proteomes" id="UP001732700">
    <property type="component" value="Chromosome 7D"/>
</dbReference>